<dbReference type="SUPFAM" id="SSF56954">
    <property type="entry name" value="Outer membrane efflux proteins (OEP)"/>
    <property type="match status" value="1"/>
</dbReference>
<evidence type="ECO:0000313" key="9">
    <source>
        <dbReference type="EMBL" id="MBK1878121.1"/>
    </source>
</evidence>
<gene>
    <name evidence="9" type="ORF">JIN87_14675</name>
</gene>
<dbReference type="PANTHER" id="PTHR30026">
    <property type="entry name" value="OUTER MEMBRANE PROTEIN TOLC"/>
    <property type="match status" value="1"/>
</dbReference>
<dbReference type="Gene3D" id="1.20.1600.10">
    <property type="entry name" value="Outer membrane efflux proteins (OEP)"/>
    <property type="match status" value="1"/>
</dbReference>
<dbReference type="Pfam" id="PF02321">
    <property type="entry name" value="OEP"/>
    <property type="match status" value="2"/>
</dbReference>
<keyword evidence="10" id="KW-1185">Reference proteome</keyword>
<dbReference type="InterPro" id="IPR051906">
    <property type="entry name" value="TolC-like"/>
</dbReference>
<evidence type="ECO:0000256" key="4">
    <source>
        <dbReference type="ARBA" id="ARBA00022452"/>
    </source>
</evidence>
<dbReference type="EMBL" id="JAENIL010000026">
    <property type="protein sequence ID" value="MBK1878121.1"/>
    <property type="molecule type" value="Genomic_DNA"/>
</dbReference>
<evidence type="ECO:0000256" key="2">
    <source>
        <dbReference type="ARBA" id="ARBA00007613"/>
    </source>
</evidence>
<dbReference type="InterPro" id="IPR003423">
    <property type="entry name" value="OMP_efflux"/>
</dbReference>
<comment type="subcellular location">
    <subcellularLocation>
        <location evidence="1">Cell outer membrane</location>
    </subcellularLocation>
</comment>
<organism evidence="9 10">
    <name type="scientific">Pelagicoccus mobilis</name>
    <dbReference type="NCBI Taxonomy" id="415221"/>
    <lineage>
        <taxon>Bacteria</taxon>
        <taxon>Pseudomonadati</taxon>
        <taxon>Verrucomicrobiota</taxon>
        <taxon>Opitutia</taxon>
        <taxon>Puniceicoccales</taxon>
        <taxon>Pelagicoccaceae</taxon>
        <taxon>Pelagicoccus</taxon>
    </lineage>
</organism>
<keyword evidence="6" id="KW-0472">Membrane</keyword>
<proteinExistence type="inferred from homology"/>
<dbReference type="PANTHER" id="PTHR30026:SF20">
    <property type="entry name" value="OUTER MEMBRANE PROTEIN TOLC"/>
    <property type="match status" value="1"/>
</dbReference>
<evidence type="ECO:0000256" key="3">
    <source>
        <dbReference type="ARBA" id="ARBA00022448"/>
    </source>
</evidence>
<feature type="coiled-coil region" evidence="8">
    <location>
        <begin position="337"/>
        <end position="364"/>
    </location>
</feature>
<sequence length="448" mass="49823">MRTLNHFRRFLGLSSLVATTWISAQTNSYEIPDRLDLPTALGFALEYNFDILKAKKRIEEQNGLVIEVRAQALPDVSVGGEYFELDEGLSDPDGFGPPVSTQWSLALRARQTLYSGGGVRAALRLQDLIEESALLELEAVINNVLLDTRVAYYTALLARARIGVQEENMVLLEELLENEKNHYEVGTGSRFEVLRAEVSLANARPDLIQARNDFRLSIEELRQLLGYVAGVRADQRKVPELLGELAYSQSQYDLASSLLKAHEERPELKRLEKLVSAQEEGVVIARSGYRPEVALIGAYQFNKANESSSFDNALDGWVAGLEVNVPIFDGRRTRGQVVQAKSQLEQAEIELQQSKLAVEVEVRRAYSDMQAAAELADASIQVVEQAEEALNLADVRYEAGDASQLDVLQARVSLTESRLNQEEAFFSYNVAVAQLRRAIGLTDTAFSK</sequence>
<protein>
    <submittedName>
        <fullName evidence="9">TolC family protein</fullName>
    </submittedName>
</protein>
<evidence type="ECO:0000256" key="8">
    <source>
        <dbReference type="SAM" id="Coils"/>
    </source>
</evidence>
<evidence type="ECO:0000256" key="5">
    <source>
        <dbReference type="ARBA" id="ARBA00022692"/>
    </source>
</evidence>
<dbReference type="GO" id="GO:0015288">
    <property type="term" value="F:porin activity"/>
    <property type="evidence" value="ECO:0007669"/>
    <property type="project" value="TreeGrafter"/>
</dbReference>
<keyword evidence="7" id="KW-0998">Cell outer membrane</keyword>
<dbReference type="RefSeq" id="WP_200356334.1">
    <property type="nucleotide sequence ID" value="NZ_JAENIL010000026.1"/>
</dbReference>
<evidence type="ECO:0000256" key="1">
    <source>
        <dbReference type="ARBA" id="ARBA00004442"/>
    </source>
</evidence>
<evidence type="ECO:0000256" key="6">
    <source>
        <dbReference type="ARBA" id="ARBA00023136"/>
    </source>
</evidence>
<comment type="similarity">
    <text evidence="2">Belongs to the outer membrane factor (OMF) (TC 1.B.17) family.</text>
</comment>
<keyword evidence="5" id="KW-0812">Transmembrane</keyword>
<reference evidence="9" key="1">
    <citation type="submission" date="2021-01" db="EMBL/GenBank/DDBJ databases">
        <title>Modified the classification status of verrucomicrobia.</title>
        <authorList>
            <person name="Feng X."/>
        </authorList>
    </citation>
    <scope>NUCLEOTIDE SEQUENCE</scope>
    <source>
        <strain evidence="9">KCTC 13126</strain>
    </source>
</reference>
<dbReference type="GO" id="GO:0015562">
    <property type="term" value="F:efflux transmembrane transporter activity"/>
    <property type="evidence" value="ECO:0007669"/>
    <property type="project" value="InterPro"/>
</dbReference>
<evidence type="ECO:0000256" key="7">
    <source>
        <dbReference type="ARBA" id="ARBA00023237"/>
    </source>
</evidence>
<dbReference type="GO" id="GO:1990281">
    <property type="term" value="C:efflux pump complex"/>
    <property type="evidence" value="ECO:0007669"/>
    <property type="project" value="TreeGrafter"/>
</dbReference>
<dbReference type="Proteomes" id="UP000617628">
    <property type="component" value="Unassembled WGS sequence"/>
</dbReference>
<dbReference type="AlphaFoldDB" id="A0A934VLU0"/>
<evidence type="ECO:0000313" key="10">
    <source>
        <dbReference type="Proteomes" id="UP000617628"/>
    </source>
</evidence>
<name>A0A934VLU0_9BACT</name>
<keyword evidence="3" id="KW-0813">Transport</keyword>
<keyword evidence="8" id="KW-0175">Coiled coil</keyword>
<accession>A0A934VLU0</accession>
<keyword evidence="4" id="KW-1134">Transmembrane beta strand</keyword>
<dbReference type="GO" id="GO:0009279">
    <property type="term" value="C:cell outer membrane"/>
    <property type="evidence" value="ECO:0007669"/>
    <property type="project" value="UniProtKB-SubCell"/>
</dbReference>
<comment type="caution">
    <text evidence="9">The sequence shown here is derived from an EMBL/GenBank/DDBJ whole genome shotgun (WGS) entry which is preliminary data.</text>
</comment>